<feature type="domain" description="Stealth protein CR2 conserved region 2" evidence="4">
    <location>
        <begin position="44"/>
        <end position="145"/>
    </location>
</feature>
<organism evidence="6 7">
    <name type="scientific">Kistimonas scapharcae</name>
    <dbReference type="NCBI Taxonomy" id="1036133"/>
    <lineage>
        <taxon>Bacteria</taxon>
        <taxon>Pseudomonadati</taxon>
        <taxon>Pseudomonadota</taxon>
        <taxon>Gammaproteobacteria</taxon>
        <taxon>Oceanospirillales</taxon>
        <taxon>Endozoicomonadaceae</taxon>
        <taxon>Kistimonas</taxon>
    </lineage>
</organism>
<dbReference type="PANTHER" id="PTHR24045">
    <property type="match status" value="1"/>
</dbReference>
<accession>A0ABP8V8G9</accession>
<evidence type="ECO:0000256" key="1">
    <source>
        <dbReference type="ARBA" id="ARBA00007583"/>
    </source>
</evidence>
<keyword evidence="7" id="KW-1185">Reference proteome</keyword>
<dbReference type="Pfam" id="PF17101">
    <property type="entry name" value="Stealth_CR1"/>
    <property type="match status" value="1"/>
</dbReference>
<feature type="domain" description="Stealth protein CR1 conserved region 1" evidence="5">
    <location>
        <begin position="9"/>
        <end position="30"/>
    </location>
</feature>
<evidence type="ECO:0000313" key="6">
    <source>
        <dbReference type="EMBL" id="GAA4651565.1"/>
    </source>
</evidence>
<keyword evidence="3" id="KW-0270">Exopolysaccharide synthesis</keyword>
<comment type="similarity">
    <text evidence="1">Belongs to the stealth family.</text>
</comment>
<name>A0ABP8V8G9_9GAMM</name>
<comment type="caution">
    <text evidence="6">The sequence shown here is derived from an EMBL/GenBank/DDBJ whole genome shotgun (WGS) entry which is preliminary data.</text>
</comment>
<dbReference type="InterPro" id="IPR021520">
    <property type="entry name" value="Stealth_CR2"/>
</dbReference>
<evidence type="ECO:0008006" key="8">
    <source>
        <dbReference type="Google" id="ProtNLM"/>
    </source>
</evidence>
<evidence type="ECO:0000259" key="5">
    <source>
        <dbReference type="Pfam" id="PF17101"/>
    </source>
</evidence>
<gene>
    <name evidence="6" type="ORF">GCM10023116_38490</name>
</gene>
<protein>
    <recommendedName>
        <fullName evidence="8">Stealth protein SacB</fullName>
    </recommendedName>
</protein>
<evidence type="ECO:0000256" key="3">
    <source>
        <dbReference type="ARBA" id="ARBA00023169"/>
    </source>
</evidence>
<keyword evidence="2" id="KW-0808">Transferase</keyword>
<proteinExistence type="inferred from homology"/>
<evidence type="ECO:0000256" key="2">
    <source>
        <dbReference type="ARBA" id="ARBA00022679"/>
    </source>
</evidence>
<evidence type="ECO:0000259" key="4">
    <source>
        <dbReference type="Pfam" id="PF11380"/>
    </source>
</evidence>
<dbReference type="Proteomes" id="UP001500604">
    <property type="component" value="Unassembled WGS sequence"/>
</dbReference>
<reference evidence="7" key="1">
    <citation type="journal article" date="2019" name="Int. J. Syst. Evol. Microbiol.">
        <title>The Global Catalogue of Microorganisms (GCM) 10K type strain sequencing project: providing services to taxonomists for standard genome sequencing and annotation.</title>
        <authorList>
            <consortium name="The Broad Institute Genomics Platform"/>
            <consortium name="The Broad Institute Genome Sequencing Center for Infectious Disease"/>
            <person name="Wu L."/>
            <person name="Ma J."/>
        </authorList>
    </citation>
    <scope>NUCLEOTIDE SEQUENCE [LARGE SCALE GENOMIC DNA]</scope>
    <source>
        <strain evidence="7">JCM 17805</strain>
    </source>
</reference>
<dbReference type="PANTHER" id="PTHR24045:SF0">
    <property type="entry name" value="N-ACETYLGLUCOSAMINE-1-PHOSPHOTRANSFERASE SUBUNITS ALPHA_BETA"/>
    <property type="match status" value="1"/>
</dbReference>
<dbReference type="InterPro" id="IPR047141">
    <property type="entry name" value="Stealth"/>
</dbReference>
<dbReference type="EMBL" id="BAABFL010000456">
    <property type="protein sequence ID" value="GAA4651565.1"/>
    <property type="molecule type" value="Genomic_DNA"/>
</dbReference>
<dbReference type="Pfam" id="PF11380">
    <property type="entry name" value="Stealth_CR2"/>
    <property type="match status" value="1"/>
</dbReference>
<evidence type="ECO:0000313" key="7">
    <source>
        <dbReference type="Proteomes" id="UP001500604"/>
    </source>
</evidence>
<dbReference type="InterPro" id="IPR031358">
    <property type="entry name" value="Stealth_CR1"/>
</dbReference>
<sequence length="318" mass="37406">MVVQSNTAMDLVYTWVDGADLAWQAEKERYAHEAGYFIGNRNCRWQDNEELRYSLRSVAAYWPYEGTIYIVTAGQTPAWLNTEHPRIRVVDHREIIPSDYLPTFSSTAIIARLHHIHGLRERYLYLNDDFFFLRPVQEQDFYEGESSLFYVNDKRLDDANQLSENSHSDQNGVVFSRAFMQREFGVTDAFPMPEHAPKAMQRSRMVQLEKQFPALFHDAMRGRFRRADAPIIDDLFFRWLHHLGRAQYRQNRNCYMENCVPDAAEQYAALLEGRHDALCLCINDISDDMPEAEYAPYQQQMQAFLVARFPEKSDFERD</sequence>